<reference evidence="3" key="1">
    <citation type="submission" date="2016-06" db="UniProtKB">
        <authorList>
            <consortium name="WormBaseParasite"/>
        </authorList>
    </citation>
    <scope>IDENTIFICATION</scope>
</reference>
<gene>
    <name evidence="1" type="ORF">GPUH_LOCUS4665</name>
</gene>
<dbReference type="PANTHER" id="PTHR10404:SF77">
    <property type="entry name" value="GLUTAMATE CARBOXYPEPTIDASE 2 HOMOLOG"/>
    <property type="match status" value="1"/>
</dbReference>
<accession>A0A183D7H4</accession>
<dbReference type="EMBL" id="UYRT01009080">
    <property type="protein sequence ID" value="VDK46555.1"/>
    <property type="molecule type" value="Genomic_DNA"/>
</dbReference>
<sequence length="129" mass="14731">MPIPGAGSDHAPFLNYLGIPVADITYRNGTAFDNYPLYHSLYETPFTNQHIIDTDYLPVHEAVGRYWAALAYEFTDSTVLPMNITDLALSLTRLYVPQIKKALEQLREYWDILEHARTQLSHFIKASSV</sequence>
<dbReference type="Proteomes" id="UP000271098">
    <property type="component" value="Unassembled WGS sequence"/>
</dbReference>
<reference evidence="1 2" key="2">
    <citation type="submission" date="2018-11" db="EMBL/GenBank/DDBJ databases">
        <authorList>
            <consortium name="Pathogen Informatics"/>
        </authorList>
    </citation>
    <scope>NUCLEOTIDE SEQUENCE [LARGE SCALE GENOMIC DNA]</scope>
</reference>
<dbReference type="OrthoDB" id="5841748at2759"/>
<dbReference type="GO" id="GO:0004180">
    <property type="term" value="F:carboxypeptidase activity"/>
    <property type="evidence" value="ECO:0007669"/>
    <property type="project" value="TreeGrafter"/>
</dbReference>
<dbReference type="PANTHER" id="PTHR10404">
    <property type="entry name" value="N-ACETYLATED-ALPHA-LINKED ACIDIC DIPEPTIDASE"/>
    <property type="match status" value="1"/>
</dbReference>
<dbReference type="SUPFAM" id="SSF53187">
    <property type="entry name" value="Zn-dependent exopeptidases"/>
    <property type="match status" value="1"/>
</dbReference>
<dbReference type="WBParaSite" id="GPUH_0000467201-mRNA-1">
    <property type="protein sequence ID" value="GPUH_0000467201-mRNA-1"/>
    <property type="gene ID" value="GPUH_0000467201"/>
</dbReference>
<name>A0A183D7H4_9BILA</name>
<dbReference type="InterPro" id="IPR039373">
    <property type="entry name" value="Peptidase_M28B"/>
</dbReference>
<protein>
    <submittedName>
        <fullName evidence="3">TFR_dimer domain-containing protein</fullName>
    </submittedName>
</protein>
<evidence type="ECO:0000313" key="1">
    <source>
        <dbReference type="EMBL" id="VDK46555.1"/>
    </source>
</evidence>
<dbReference type="AlphaFoldDB" id="A0A183D7H4"/>
<proteinExistence type="predicted"/>
<dbReference type="Gene3D" id="3.40.630.10">
    <property type="entry name" value="Zn peptidases"/>
    <property type="match status" value="1"/>
</dbReference>
<evidence type="ECO:0000313" key="2">
    <source>
        <dbReference type="Proteomes" id="UP000271098"/>
    </source>
</evidence>
<keyword evidence="2" id="KW-1185">Reference proteome</keyword>
<organism evidence="3">
    <name type="scientific">Gongylonema pulchrum</name>
    <dbReference type="NCBI Taxonomy" id="637853"/>
    <lineage>
        <taxon>Eukaryota</taxon>
        <taxon>Metazoa</taxon>
        <taxon>Ecdysozoa</taxon>
        <taxon>Nematoda</taxon>
        <taxon>Chromadorea</taxon>
        <taxon>Rhabditida</taxon>
        <taxon>Spirurina</taxon>
        <taxon>Spiruromorpha</taxon>
        <taxon>Spiruroidea</taxon>
        <taxon>Gongylonematidae</taxon>
        <taxon>Gongylonema</taxon>
    </lineage>
</organism>
<evidence type="ECO:0000313" key="3">
    <source>
        <dbReference type="WBParaSite" id="GPUH_0000467201-mRNA-1"/>
    </source>
</evidence>